<evidence type="ECO:0000313" key="4">
    <source>
        <dbReference type="EMBL" id="RDJ20035.1"/>
    </source>
</evidence>
<keyword evidence="5" id="KW-1185">Reference proteome</keyword>
<dbReference type="AlphaFoldDB" id="A0A370KYH0"/>
<dbReference type="RefSeq" id="WP_114832326.1">
    <property type="nucleotide sequence ID" value="NZ_QQTO01000021.1"/>
</dbReference>
<keyword evidence="2" id="KW-0732">Signal</keyword>
<gene>
    <name evidence="4" type="ORF">DWE98_26505</name>
</gene>
<feature type="domain" description="DUF3616" evidence="3">
    <location>
        <begin position="180"/>
        <end position="278"/>
    </location>
</feature>
<reference evidence="5" key="1">
    <citation type="submission" date="2018-07" db="EMBL/GenBank/DDBJ databases">
        <authorList>
            <person name="Safronova V.I."/>
            <person name="Chirak E.R."/>
            <person name="Sazanova A.L."/>
        </authorList>
    </citation>
    <scope>NUCLEOTIDE SEQUENCE [LARGE SCALE GENOMIC DNA]</scope>
    <source>
        <strain evidence="5">RCAM04685</strain>
    </source>
</reference>
<feature type="region of interest" description="Disordered" evidence="1">
    <location>
        <begin position="25"/>
        <end position="45"/>
    </location>
</feature>
<protein>
    <submittedName>
        <fullName evidence="4">DUF3616 domain-containing protein</fullName>
    </submittedName>
</protein>
<dbReference type="Pfam" id="PF12275">
    <property type="entry name" value="DUF3616"/>
    <property type="match status" value="1"/>
</dbReference>
<evidence type="ECO:0000256" key="1">
    <source>
        <dbReference type="SAM" id="MobiDB-lite"/>
    </source>
</evidence>
<proteinExistence type="predicted"/>
<evidence type="ECO:0000313" key="5">
    <source>
        <dbReference type="Proteomes" id="UP000255207"/>
    </source>
</evidence>
<feature type="chain" id="PRO_5030068161" evidence="2">
    <location>
        <begin position="23"/>
        <end position="345"/>
    </location>
</feature>
<accession>A0A370KYH0</accession>
<sequence length="345" mass="35844">MTRLVFVLVAVAAILTAMPASAKPLKPERSIEATGDFEGKKPGKPARDVSGMACLPAVDGERRCLLGNDENIDAQFATLKGKRITPGKTIALIGTAPSPAALGARPSVACPKQGGYGEFDSEGAAFAAPYFYVTGSHGCSRNSGEFRLSSFQLARIRVDAAGKPEGPAELTYRLGDALRRAAAAGSFFGKDLMSADGLNVEGLAVSGDQLWAGLRAPAPAGKAVLVGTSVAALFAAGSDPLKAAIDTVTFDAGKGRGIRDLAALRDGRLVALVGPRQEQGVPYALILVDPRQPAAARELGELPDRKKAKAEVVALLAETPDSLSILVGYDGLKDGGFEEYRLQLK</sequence>
<evidence type="ECO:0000259" key="3">
    <source>
        <dbReference type="Pfam" id="PF12275"/>
    </source>
</evidence>
<evidence type="ECO:0000256" key="2">
    <source>
        <dbReference type="SAM" id="SignalP"/>
    </source>
</evidence>
<feature type="signal peptide" evidence="2">
    <location>
        <begin position="1"/>
        <end position="22"/>
    </location>
</feature>
<comment type="caution">
    <text evidence="4">The sequence shown here is derived from an EMBL/GenBank/DDBJ whole genome shotgun (WGS) entry which is preliminary data.</text>
</comment>
<dbReference type="InterPro" id="IPR022060">
    <property type="entry name" value="DUF3616"/>
</dbReference>
<name>A0A370KYH0_9HYPH</name>
<dbReference type="Proteomes" id="UP000255207">
    <property type="component" value="Unassembled WGS sequence"/>
</dbReference>
<dbReference type="EMBL" id="QQTP01000023">
    <property type="protein sequence ID" value="RDJ20035.1"/>
    <property type="molecule type" value="Genomic_DNA"/>
</dbReference>
<dbReference type="OrthoDB" id="423529at2"/>
<organism evidence="4 5">
    <name type="scientific">Bosea caraganae</name>
    <dbReference type="NCBI Taxonomy" id="2763117"/>
    <lineage>
        <taxon>Bacteria</taxon>
        <taxon>Pseudomonadati</taxon>
        <taxon>Pseudomonadota</taxon>
        <taxon>Alphaproteobacteria</taxon>
        <taxon>Hyphomicrobiales</taxon>
        <taxon>Boseaceae</taxon>
        <taxon>Bosea</taxon>
    </lineage>
</organism>